<dbReference type="RefSeq" id="WP_163699529.1">
    <property type="nucleotide sequence ID" value="NZ_QXHD01000004.1"/>
</dbReference>
<protein>
    <submittedName>
        <fullName evidence="2">Filamentous hemagglutinin N-terminal domain-containing protein</fullName>
    </submittedName>
</protein>
<dbReference type="Proteomes" id="UP000481033">
    <property type="component" value="Unassembled WGS sequence"/>
</dbReference>
<dbReference type="InterPro" id="IPR008638">
    <property type="entry name" value="FhaB/CdiA-like_TPS"/>
</dbReference>
<dbReference type="Gene3D" id="2.160.20.10">
    <property type="entry name" value="Single-stranded right-handed beta-helix, Pectin lyase-like"/>
    <property type="match status" value="3"/>
</dbReference>
<dbReference type="InterPro" id="IPR012334">
    <property type="entry name" value="Pectin_lyas_fold"/>
</dbReference>
<dbReference type="SMART" id="SM00912">
    <property type="entry name" value="Haemagg_act"/>
    <property type="match status" value="1"/>
</dbReference>
<organism evidence="2 3">
    <name type="scientific">Adonisia turfae CCMR0081</name>
    <dbReference type="NCBI Taxonomy" id="2292702"/>
    <lineage>
        <taxon>Bacteria</taxon>
        <taxon>Bacillati</taxon>
        <taxon>Cyanobacteriota</taxon>
        <taxon>Adonisia</taxon>
        <taxon>Adonisia turfae</taxon>
    </lineage>
</organism>
<name>A0A6M0RMH3_9CYAN</name>
<proteinExistence type="predicted"/>
<evidence type="ECO:0000313" key="3">
    <source>
        <dbReference type="Proteomes" id="UP000481033"/>
    </source>
</evidence>
<dbReference type="InterPro" id="IPR011050">
    <property type="entry name" value="Pectin_lyase_fold/virulence"/>
</dbReference>
<sequence length="1191" mass="120903">MQQGTKFAFMGIVAVSQLAVGSLSIVAPAYAQLIPDNSLGIESSFITPDVPLGNGFTDRIDGGAIRSGNLFHSFLEFNVQNGQQVHFANPVDIENIFSRVTGVNSSSILGTLGTLGQANLYLINPNGILFGPEAQLDVRGSFVGTTSNGVTFDNGYIFSALNPDVPPLLAINSPMGLSSWLPATGNITNEGNLTAGQDLTLQGLSLNLHNQISAGENLTLLATDTLTARDSDSHSFIASAGNNLTLQGDTIDLYILQQAGSGLTAGNDLTLVSPNAIRADAHFITGGEFQAQDLDGNPANVFSLEDPIVLAVGNVTLANYEGPSLHVLAGGSVQLGDVVITGPDTGANTINPNNNTLIPGTTTPYSALSNVTLSDGVTTLEISGNTQTTLDVRAGVDWNQAPFTGEPGIGVPTIEPAGVATVNDPGGTLGSDITVGTIGIRQPGGLVLLTNQYQPNTSLPAGTIEVISIEDQFPPPAGAGSNIVIDARGDISLPSSESISSVGTPGGSITLRSETAILQPENEASIESTSLVGNGGDINLVAPIINLGGNAFTVFVGAFGPGQGGDLNILADSFQSDFSTIAAVVVPPGNNGQAGNVNINSDSIFLDEVQFFSAVVIPGASGNSGNVDITTDSLVAINGTLIGSLTAGNGNAGDVTVTADSISLSGFRVVTQPIIVFEPTGIFSTVVPGAVGTGGNIDIKTGSLSLENAAQIRTSSDGVGDAGNVVIEADDITLDGAVFSPEVLATPDLIPTFPSAILSEMRPGSDGQGGTIDITTSTLALTNGGTISASTQSGDAGNVTITATESAIFDGLVSFAEVGEDTRHSGASVETLEQATGNGGLLVITTPNLSVINGAQLEATTAGEGDAGDIKLNVSDTVLVDGADSAIEANTTSDSTGIGGDVIIDPQLVLVQNGGRIAVDSQGTGESGNIFITSEQLRLDQGLISAEADSADGGNITLNLGPILLLRNGSNVSATAGRDQGFGNGGNVTITTADGFVVAVDTENSDITANAFLGNGGNVTVNTQGLFGIEFRPALTPLSDITASSEFGLQGSVTIETPDVDPSDDLVQLPTGLVDASRLVAQGCGAGASDIATALGEFTVTGRGGLPPSPDQLNPQSDLAVWETLDDVPNTSITTDQGPVTSTVNHQEPRQITEFQGWIVDDNGEIVLTAEATSVTPHSPWYSAFACQTQD</sequence>
<dbReference type="NCBIfam" id="TIGR01901">
    <property type="entry name" value="adhes_NPXG"/>
    <property type="match status" value="1"/>
</dbReference>
<reference evidence="2 3" key="1">
    <citation type="journal article" date="2020" name="Microb. Ecol.">
        <title>Ecogenomics of the Marine Benthic Filamentous Cyanobacterium Adonisia.</title>
        <authorList>
            <person name="Walter J.M."/>
            <person name="Coutinho F.H."/>
            <person name="Leomil L."/>
            <person name="Hargreaves P.I."/>
            <person name="Campeao M.E."/>
            <person name="Vieira V.V."/>
            <person name="Silva B.S."/>
            <person name="Fistarol G.O."/>
            <person name="Salomon P.S."/>
            <person name="Sawabe T."/>
            <person name="Mino S."/>
            <person name="Hosokawa M."/>
            <person name="Miyashita H."/>
            <person name="Maruyama F."/>
            <person name="van Verk M.C."/>
            <person name="Dutilh B.E."/>
            <person name="Thompson C.C."/>
            <person name="Thompson F.L."/>
        </authorList>
    </citation>
    <scope>NUCLEOTIDE SEQUENCE [LARGE SCALE GENOMIC DNA]</scope>
    <source>
        <strain evidence="2 3">CCMR0081</strain>
    </source>
</reference>
<dbReference type="SUPFAM" id="SSF51126">
    <property type="entry name" value="Pectin lyase-like"/>
    <property type="match status" value="3"/>
</dbReference>
<evidence type="ECO:0000313" key="2">
    <source>
        <dbReference type="EMBL" id="NEZ57438.1"/>
    </source>
</evidence>
<keyword evidence="3" id="KW-1185">Reference proteome</keyword>
<evidence type="ECO:0000259" key="1">
    <source>
        <dbReference type="SMART" id="SM00912"/>
    </source>
</evidence>
<gene>
    <name evidence="2" type="ORF">DXZ20_17505</name>
</gene>
<dbReference type="AlphaFoldDB" id="A0A6M0RMH3"/>
<feature type="domain" description="Filamentous haemagglutinin FhaB/tRNA nuclease CdiA-like TPS" evidence="1">
    <location>
        <begin position="47"/>
        <end position="153"/>
    </location>
</feature>
<dbReference type="EMBL" id="QXHD01000004">
    <property type="protein sequence ID" value="NEZ57438.1"/>
    <property type="molecule type" value="Genomic_DNA"/>
</dbReference>
<comment type="caution">
    <text evidence="2">The sequence shown here is derived from an EMBL/GenBank/DDBJ whole genome shotgun (WGS) entry which is preliminary data.</text>
</comment>
<accession>A0A6M0RMH3</accession>
<dbReference type="Pfam" id="PF05860">
    <property type="entry name" value="TPS"/>
    <property type="match status" value="1"/>
</dbReference>